<feature type="binding site" evidence="9">
    <location>
        <position position="245"/>
    </location>
    <ligand>
        <name>sn-glycerol 3-phosphate</name>
        <dbReference type="ChEBI" id="CHEBI:57597"/>
    </ligand>
</feature>
<feature type="binding site" evidence="9">
    <location>
        <position position="14"/>
    </location>
    <ligand>
        <name>ATP</name>
        <dbReference type="ChEBI" id="CHEBI:30616"/>
    </ligand>
</feature>
<evidence type="ECO:0000256" key="3">
    <source>
        <dbReference type="ARBA" id="ARBA00022679"/>
    </source>
</evidence>
<keyword evidence="5 9" id="KW-0418">Kinase</keyword>
<feature type="binding site" evidence="9">
    <location>
        <position position="16"/>
    </location>
    <ligand>
        <name>ATP</name>
        <dbReference type="ChEBI" id="CHEBI:30616"/>
    </ligand>
</feature>
<dbReference type="PIRSF" id="PIRSF000538">
    <property type="entry name" value="GlpK"/>
    <property type="match status" value="1"/>
</dbReference>
<feature type="binding site" evidence="9">
    <location>
        <position position="267"/>
    </location>
    <ligand>
        <name>ATP</name>
        <dbReference type="ChEBI" id="CHEBI:30616"/>
    </ligand>
</feature>
<feature type="binding site" evidence="9">
    <location>
        <position position="411"/>
    </location>
    <ligand>
        <name>ADP</name>
        <dbReference type="ChEBI" id="CHEBI:456216"/>
    </ligand>
</feature>
<dbReference type="InterPro" id="IPR005999">
    <property type="entry name" value="Glycerol_kin"/>
</dbReference>
<feature type="domain" description="Carbohydrate kinase FGGY C-terminal" evidence="11">
    <location>
        <begin position="263"/>
        <end position="450"/>
    </location>
</feature>
<dbReference type="GO" id="GO:0019563">
    <property type="term" value="P:glycerol catabolic process"/>
    <property type="evidence" value="ECO:0007669"/>
    <property type="project" value="UniProtKB-UniRule"/>
</dbReference>
<keyword evidence="13" id="KW-1185">Reference proteome</keyword>
<feature type="binding site" evidence="9">
    <location>
        <position position="245"/>
    </location>
    <ligand>
        <name>glycerol</name>
        <dbReference type="ChEBI" id="CHEBI:17754"/>
    </ligand>
</feature>
<dbReference type="EMBL" id="JASCXX010000026">
    <property type="protein sequence ID" value="MDI6450917.1"/>
    <property type="molecule type" value="Genomic_DNA"/>
</dbReference>
<dbReference type="InterPro" id="IPR018485">
    <property type="entry name" value="FGGY_C"/>
</dbReference>
<organism evidence="12 13">
    <name type="scientific">Anaerobaca lacustris</name>
    <dbReference type="NCBI Taxonomy" id="3044600"/>
    <lineage>
        <taxon>Bacteria</taxon>
        <taxon>Pseudomonadati</taxon>
        <taxon>Planctomycetota</taxon>
        <taxon>Phycisphaerae</taxon>
        <taxon>Sedimentisphaerales</taxon>
        <taxon>Anaerobacaceae</taxon>
        <taxon>Anaerobaca</taxon>
    </lineage>
</organism>
<accession>A0AAW6TZE9</accession>
<feature type="binding site" evidence="9">
    <location>
        <position position="136"/>
    </location>
    <ligand>
        <name>sn-glycerol 3-phosphate</name>
        <dbReference type="ChEBI" id="CHEBI:57597"/>
    </ligand>
</feature>
<dbReference type="InterPro" id="IPR018483">
    <property type="entry name" value="Carb_kinase_FGGY_CS"/>
</dbReference>
<dbReference type="GO" id="GO:0004370">
    <property type="term" value="F:glycerol kinase activity"/>
    <property type="evidence" value="ECO:0007669"/>
    <property type="project" value="UniProtKB-UniRule"/>
</dbReference>
<dbReference type="FunFam" id="3.30.420.40:FF:000008">
    <property type="entry name" value="Glycerol kinase"/>
    <property type="match status" value="1"/>
</dbReference>
<evidence type="ECO:0000256" key="8">
    <source>
        <dbReference type="ARBA" id="ARBA00052101"/>
    </source>
</evidence>
<evidence type="ECO:0000256" key="6">
    <source>
        <dbReference type="ARBA" id="ARBA00022798"/>
    </source>
</evidence>
<evidence type="ECO:0000256" key="5">
    <source>
        <dbReference type="ARBA" id="ARBA00022777"/>
    </source>
</evidence>
<dbReference type="Pfam" id="PF02782">
    <property type="entry name" value="FGGY_C"/>
    <property type="match status" value="1"/>
</dbReference>
<dbReference type="InterPro" id="IPR000577">
    <property type="entry name" value="Carb_kinase_FGGY"/>
</dbReference>
<evidence type="ECO:0000259" key="10">
    <source>
        <dbReference type="Pfam" id="PF00370"/>
    </source>
</evidence>
<feature type="binding site" evidence="9">
    <location>
        <position position="14"/>
    </location>
    <ligand>
        <name>sn-glycerol 3-phosphate</name>
        <dbReference type="ChEBI" id="CHEBI:57597"/>
    </ligand>
</feature>
<evidence type="ECO:0000256" key="4">
    <source>
        <dbReference type="ARBA" id="ARBA00022741"/>
    </source>
</evidence>
<evidence type="ECO:0000259" key="11">
    <source>
        <dbReference type="Pfam" id="PF02782"/>
    </source>
</evidence>
<feature type="binding site" evidence="9">
    <location>
        <position position="85"/>
    </location>
    <ligand>
        <name>glycerol</name>
        <dbReference type="ChEBI" id="CHEBI:17754"/>
    </ligand>
</feature>
<keyword evidence="3 9" id="KW-0808">Transferase</keyword>
<dbReference type="Proteomes" id="UP001431776">
    <property type="component" value="Unassembled WGS sequence"/>
</dbReference>
<feature type="domain" description="Carbohydrate kinase FGGY N-terminal" evidence="10">
    <location>
        <begin position="6"/>
        <end position="252"/>
    </location>
</feature>
<evidence type="ECO:0000313" key="12">
    <source>
        <dbReference type="EMBL" id="MDI6450917.1"/>
    </source>
</evidence>
<feature type="binding site" evidence="9">
    <location>
        <position position="14"/>
    </location>
    <ligand>
        <name>ADP</name>
        <dbReference type="ChEBI" id="CHEBI:456216"/>
    </ligand>
</feature>
<dbReference type="NCBIfam" id="TIGR01311">
    <property type="entry name" value="glycerol_kin"/>
    <property type="match status" value="1"/>
</dbReference>
<feature type="binding site" evidence="9">
    <location>
        <position position="84"/>
    </location>
    <ligand>
        <name>glycerol</name>
        <dbReference type="ChEBI" id="CHEBI:17754"/>
    </ligand>
</feature>
<dbReference type="FunFam" id="3.30.420.40:FF:000007">
    <property type="entry name" value="Glycerol kinase"/>
    <property type="match status" value="1"/>
</dbReference>
<feature type="binding site" evidence="9">
    <location>
        <position position="415"/>
    </location>
    <ligand>
        <name>ADP</name>
        <dbReference type="ChEBI" id="CHEBI:456216"/>
    </ligand>
</feature>
<dbReference type="Pfam" id="PF00370">
    <property type="entry name" value="FGGY_N"/>
    <property type="match status" value="1"/>
</dbReference>
<dbReference type="CDD" id="cd07786">
    <property type="entry name" value="FGGY_EcGK_like"/>
    <property type="match status" value="1"/>
</dbReference>
<sequence>MAQAKYILALDQGTTSSRALLVDTEGKICSVAQKEFGQIFPRSGWVEHDPNEIWSSQASVAAEAMARLNLDGGQIAAVGITNQRETAIVWDRKTGEPIHNAIVWQDRRTSAFCDELRAAGHAEMIQQKTGLVIDAYFSATKVRWILDNVPGARQRAQAGELAFGTVDSWLIWKLTNGRVHATDISNASRTLLFNIHDQKWDDELCKLFDVPRSMLPEVKSCSEVIGATATTFPAANVPIAGIAGDQQAAMFGQMCTEEGMIKNTYGTGCFIVMNTGEKAKRSKNNLLTTVAWKLDGKVTYALEGSIFIAGAVVQWLRDGLGCITRSEQVEALANSVEDNGGVYMVPAFAGLGAPYWDQYARGAIFGITRGTTDAHIARACLESIAFQTKDVLDAMADDAGIPIAELRVDGGASVNDRLMEFQAGLTGVKVVRPQTLETTAMGAAFFAGLAVGYWKDLAEIRKIWKKGAEFESHMAPQTRAELLKNWHKAVDRVRDWDK</sequence>
<dbReference type="Gene3D" id="3.30.420.40">
    <property type="match status" value="2"/>
</dbReference>
<feature type="binding site" evidence="9">
    <location>
        <position position="136"/>
    </location>
    <ligand>
        <name>glycerol</name>
        <dbReference type="ChEBI" id="CHEBI:17754"/>
    </ligand>
</feature>
<evidence type="ECO:0000256" key="9">
    <source>
        <dbReference type="HAMAP-Rule" id="MF_00186"/>
    </source>
</evidence>
<keyword evidence="4 9" id="KW-0547">Nucleotide-binding</keyword>
<dbReference type="EC" id="2.7.1.30" evidence="9"/>
<feature type="binding site" evidence="9">
    <location>
        <position position="246"/>
    </location>
    <ligand>
        <name>glycerol</name>
        <dbReference type="ChEBI" id="CHEBI:17754"/>
    </ligand>
</feature>
<comment type="function">
    <text evidence="9">Key enzyme in the regulation of glycerol uptake and metabolism. Catalyzes the phosphorylation of glycerol to yield sn-glycerol 3-phosphate.</text>
</comment>
<keyword evidence="7 9" id="KW-0067">ATP-binding</keyword>
<dbReference type="PROSITE" id="PS00933">
    <property type="entry name" value="FGGY_KINASES_1"/>
    <property type="match status" value="1"/>
</dbReference>
<evidence type="ECO:0000256" key="1">
    <source>
        <dbReference type="ARBA" id="ARBA00005190"/>
    </source>
</evidence>
<feature type="binding site" evidence="9">
    <location>
        <position position="267"/>
    </location>
    <ligand>
        <name>ADP</name>
        <dbReference type="ChEBI" id="CHEBI:456216"/>
    </ligand>
</feature>
<gene>
    <name evidence="9 12" type="primary">glpK</name>
    <name evidence="12" type="ORF">QJ522_17790</name>
</gene>
<dbReference type="GO" id="GO:0006072">
    <property type="term" value="P:glycerol-3-phosphate metabolic process"/>
    <property type="evidence" value="ECO:0007669"/>
    <property type="project" value="InterPro"/>
</dbReference>
<name>A0AAW6TZE9_9BACT</name>
<comment type="similarity">
    <text evidence="2 9">Belongs to the FGGY kinase family.</text>
</comment>
<evidence type="ECO:0000313" key="13">
    <source>
        <dbReference type="Proteomes" id="UP001431776"/>
    </source>
</evidence>
<dbReference type="PANTHER" id="PTHR10196:SF69">
    <property type="entry name" value="GLYCEROL KINASE"/>
    <property type="match status" value="1"/>
</dbReference>
<comment type="pathway">
    <text evidence="1 9">Polyol metabolism; glycerol degradation via glycerol kinase pathway; sn-glycerol 3-phosphate from glycerol: step 1/1.</text>
</comment>
<dbReference type="PANTHER" id="PTHR10196">
    <property type="entry name" value="SUGAR KINASE"/>
    <property type="match status" value="1"/>
</dbReference>
<dbReference type="GO" id="GO:0005524">
    <property type="term" value="F:ATP binding"/>
    <property type="evidence" value="ECO:0007669"/>
    <property type="project" value="UniProtKB-UniRule"/>
</dbReference>
<dbReference type="NCBIfam" id="NF000756">
    <property type="entry name" value="PRK00047.1"/>
    <property type="match status" value="1"/>
</dbReference>
<proteinExistence type="inferred from homology"/>
<evidence type="ECO:0000256" key="7">
    <source>
        <dbReference type="ARBA" id="ARBA00022840"/>
    </source>
</evidence>
<dbReference type="HAMAP" id="MF_00186">
    <property type="entry name" value="Glycerol_kin"/>
    <property type="match status" value="1"/>
</dbReference>
<protein>
    <recommendedName>
        <fullName evidence="9">Glycerol kinase</fullName>
        <ecNumber evidence="9">2.7.1.30</ecNumber>
    </recommendedName>
    <alternativeName>
        <fullName evidence="9">ATP:glycerol 3-phosphotransferase</fullName>
    </alternativeName>
    <alternativeName>
        <fullName evidence="9">Glycerokinase</fullName>
        <shortName evidence="9">GK</shortName>
    </alternativeName>
</protein>
<feature type="binding site" evidence="9">
    <location>
        <position position="15"/>
    </location>
    <ligand>
        <name>ATP</name>
        <dbReference type="ChEBI" id="CHEBI:30616"/>
    </ligand>
</feature>
<feature type="binding site" evidence="9">
    <location>
        <position position="84"/>
    </location>
    <ligand>
        <name>sn-glycerol 3-phosphate</name>
        <dbReference type="ChEBI" id="CHEBI:57597"/>
    </ligand>
</feature>
<dbReference type="InterPro" id="IPR018484">
    <property type="entry name" value="FGGY_N"/>
</dbReference>
<dbReference type="AlphaFoldDB" id="A0AAW6TZE9"/>
<dbReference type="RefSeq" id="WP_349246326.1">
    <property type="nucleotide sequence ID" value="NZ_JASCXX010000026.1"/>
</dbReference>
<feature type="binding site" evidence="9">
    <location>
        <position position="314"/>
    </location>
    <ligand>
        <name>ATP</name>
        <dbReference type="ChEBI" id="CHEBI:30616"/>
    </ligand>
</feature>
<feature type="binding site" evidence="9">
    <location>
        <position position="310"/>
    </location>
    <ligand>
        <name>ADP</name>
        <dbReference type="ChEBI" id="CHEBI:456216"/>
    </ligand>
</feature>
<reference evidence="12" key="1">
    <citation type="submission" date="2023-05" db="EMBL/GenBank/DDBJ databases">
        <title>Anaerotaeda fermentans gen. nov., sp. nov., a novel anaerobic planctomycete of the new family within the order Sedimentisphaerales isolated from Taman Peninsula, Russia.</title>
        <authorList>
            <person name="Khomyakova M.A."/>
            <person name="Merkel A.Y."/>
            <person name="Slobodkin A.I."/>
        </authorList>
    </citation>
    <scope>NUCLEOTIDE SEQUENCE</scope>
    <source>
        <strain evidence="12">M17dextr</strain>
    </source>
</reference>
<keyword evidence="6 9" id="KW-0319">Glycerol metabolism</keyword>
<evidence type="ECO:0000256" key="2">
    <source>
        <dbReference type="ARBA" id="ARBA00009156"/>
    </source>
</evidence>
<dbReference type="GO" id="GO:0005829">
    <property type="term" value="C:cytosol"/>
    <property type="evidence" value="ECO:0007669"/>
    <property type="project" value="TreeGrafter"/>
</dbReference>
<dbReference type="SUPFAM" id="SSF53067">
    <property type="entry name" value="Actin-like ATPase domain"/>
    <property type="match status" value="2"/>
</dbReference>
<comment type="activity regulation">
    <text evidence="9">Inhibited by fructose 1,6-bisphosphate (FBP).</text>
</comment>
<dbReference type="InterPro" id="IPR043129">
    <property type="entry name" value="ATPase_NBD"/>
</dbReference>
<comment type="catalytic activity">
    <reaction evidence="8 9">
        <text>glycerol + ATP = sn-glycerol 3-phosphate + ADP + H(+)</text>
        <dbReference type="Rhea" id="RHEA:21644"/>
        <dbReference type="ChEBI" id="CHEBI:15378"/>
        <dbReference type="ChEBI" id="CHEBI:17754"/>
        <dbReference type="ChEBI" id="CHEBI:30616"/>
        <dbReference type="ChEBI" id="CHEBI:57597"/>
        <dbReference type="ChEBI" id="CHEBI:456216"/>
        <dbReference type="EC" id="2.7.1.30"/>
    </reaction>
</comment>
<comment type="caution">
    <text evidence="12">The sequence shown here is derived from an EMBL/GenBank/DDBJ whole genome shotgun (WGS) entry which is preliminary data.</text>
</comment>
<feature type="binding site" evidence="9">
    <location>
        <position position="18"/>
    </location>
    <ligand>
        <name>ADP</name>
        <dbReference type="ChEBI" id="CHEBI:456216"/>
    </ligand>
</feature>
<feature type="binding site" evidence="9">
    <location>
        <position position="85"/>
    </location>
    <ligand>
        <name>sn-glycerol 3-phosphate</name>
        <dbReference type="ChEBI" id="CHEBI:57597"/>
    </ligand>
</feature>
<feature type="binding site" evidence="9">
    <location>
        <position position="411"/>
    </location>
    <ligand>
        <name>ATP</name>
        <dbReference type="ChEBI" id="CHEBI:30616"/>
    </ligand>
</feature>
<feature type="binding site" evidence="9">
    <location>
        <position position="310"/>
    </location>
    <ligand>
        <name>ATP</name>
        <dbReference type="ChEBI" id="CHEBI:30616"/>
    </ligand>
</feature>